<evidence type="ECO:0000313" key="1">
    <source>
        <dbReference type="EMBL" id="JAH04004.1"/>
    </source>
</evidence>
<sequence>MSVPGCVFSRRDYVTNPISIISNKQRAAQANKAVCISARMELEKAFREAER</sequence>
<reference evidence="1" key="2">
    <citation type="journal article" date="2015" name="Fish Shellfish Immunol.">
        <title>Early steps in the European eel (Anguilla anguilla)-Vibrio vulnificus interaction in the gills: Role of the RtxA13 toxin.</title>
        <authorList>
            <person name="Callol A."/>
            <person name="Pajuelo D."/>
            <person name="Ebbesson L."/>
            <person name="Teles M."/>
            <person name="MacKenzie S."/>
            <person name="Amaro C."/>
        </authorList>
    </citation>
    <scope>NUCLEOTIDE SEQUENCE</scope>
</reference>
<dbReference type="AlphaFoldDB" id="A0A0E9PHJ0"/>
<name>A0A0E9PHJ0_ANGAN</name>
<dbReference type="EMBL" id="GBXM01104573">
    <property type="protein sequence ID" value="JAH04004.1"/>
    <property type="molecule type" value="Transcribed_RNA"/>
</dbReference>
<proteinExistence type="predicted"/>
<reference evidence="1" key="1">
    <citation type="submission" date="2014-11" db="EMBL/GenBank/DDBJ databases">
        <authorList>
            <person name="Amaro Gonzalez C."/>
        </authorList>
    </citation>
    <scope>NUCLEOTIDE SEQUENCE</scope>
</reference>
<accession>A0A0E9PHJ0</accession>
<organism evidence="1">
    <name type="scientific">Anguilla anguilla</name>
    <name type="common">European freshwater eel</name>
    <name type="synonym">Muraena anguilla</name>
    <dbReference type="NCBI Taxonomy" id="7936"/>
    <lineage>
        <taxon>Eukaryota</taxon>
        <taxon>Metazoa</taxon>
        <taxon>Chordata</taxon>
        <taxon>Craniata</taxon>
        <taxon>Vertebrata</taxon>
        <taxon>Euteleostomi</taxon>
        <taxon>Actinopterygii</taxon>
        <taxon>Neopterygii</taxon>
        <taxon>Teleostei</taxon>
        <taxon>Anguilliformes</taxon>
        <taxon>Anguillidae</taxon>
        <taxon>Anguilla</taxon>
    </lineage>
</organism>
<protein>
    <submittedName>
        <fullName evidence="1">Uncharacterized protein</fullName>
    </submittedName>
</protein>